<comment type="subcellular location">
    <subcellularLocation>
        <location evidence="1 7">Cell membrane</location>
        <topology evidence="1 7">Multi-pass membrane protein</topology>
    </subcellularLocation>
</comment>
<evidence type="ECO:0000313" key="10">
    <source>
        <dbReference type="Proteomes" id="UP001596528"/>
    </source>
</evidence>
<protein>
    <submittedName>
        <fullName evidence="9">Carbohydrate ABC transporter permease</fullName>
    </submittedName>
</protein>
<name>A0ABW2V5D9_9BACL</name>
<dbReference type="Gene3D" id="1.10.3720.10">
    <property type="entry name" value="MetI-like"/>
    <property type="match status" value="1"/>
</dbReference>
<dbReference type="EMBL" id="JBHTGQ010000021">
    <property type="protein sequence ID" value="MFC7750250.1"/>
    <property type="molecule type" value="Genomic_DNA"/>
</dbReference>
<keyword evidence="3" id="KW-1003">Cell membrane</keyword>
<reference evidence="10" key="1">
    <citation type="journal article" date="2019" name="Int. J. Syst. Evol. Microbiol.">
        <title>The Global Catalogue of Microorganisms (GCM) 10K type strain sequencing project: providing services to taxonomists for standard genome sequencing and annotation.</title>
        <authorList>
            <consortium name="The Broad Institute Genomics Platform"/>
            <consortium name="The Broad Institute Genome Sequencing Center for Infectious Disease"/>
            <person name="Wu L."/>
            <person name="Ma J."/>
        </authorList>
    </citation>
    <scope>NUCLEOTIDE SEQUENCE [LARGE SCALE GENOMIC DNA]</scope>
    <source>
        <strain evidence="10">JCM 18657</strain>
    </source>
</reference>
<dbReference type="InterPro" id="IPR000515">
    <property type="entry name" value="MetI-like"/>
</dbReference>
<evidence type="ECO:0000256" key="4">
    <source>
        <dbReference type="ARBA" id="ARBA00022692"/>
    </source>
</evidence>
<gene>
    <name evidence="9" type="ORF">ACFQWB_09955</name>
</gene>
<evidence type="ECO:0000256" key="1">
    <source>
        <dbReference type="ARBA" id="ARBA00004651"/>
    </source>
</evidence>
<keyword evidence="10" id="KW-1185">Reference proteome</keyword>
<evidence type="ECO:0000256" key="6">
    <source>
        <dbReference type="ARBA" id="ARBA00023136"/>
    </source>
</evidence>
<dbReference type="SUPFAM" id="SSF161098">
    <property type="entry name" value="MetI-like"/>
    <property type="match status" value="1"/>
</dbReference>
<feature type="transmembrane region" description="Helical" evidence="7">
    <location>
        <begin position="137"/>
        <end position="161"/>
    </location>
</feature>
<dbReference type="CDD" id="cd06261">
    <property type="entry name" value="TM_PBP2"/>
    <property type="match status" value="1"/>
</dbReference>
<keyword evidence="5 7" id="KW-1133">Transmembrane helix</keyword>
<keyword evidence="6 7" id="KW-0472">Membrane</keyword>
<evidence type="ECO:0000313" key="9">
    <source>
        <dbReference type="EMBL" id="MFC7750250.1"/>
    </source>
</evidence>
<dbReference type="PANTHER" id="PTHR43744">
    <property type="entry name" value="ABC TRANSPORTER PERMEASE PROTEIN MG189-RELATED-RELATED"/>
    <property type="match status" value="1"/>
</dbReference>
<dbReference type="Proteomes" id="UP001596528">
    <property type="component" value="Unassembled WGS sequence"/>
</dbReference>
<evidence type="ECO:0000259" key="8">
    <source>
        <dbReference type="PROSITE" id="PS50928"/>
    </source>
</evidence>
<feature type="domain" description="ABC transmembrane type-1" evidence="8">
    <location>
        <begin position="74"/>
        <end position="267"/>
    </location>
</feature>
<dbReference type="RefSeq" id="WP_138790048.1">
    <property type="nucleotide sequence ID" value="NZ_JBHTGQ010000021.1"/>
</dbReference>
<organism evidence="9 10">
    <name type="scientific">Paenibacillus thermoaerophilus</name>
    <dbReference type="NCBI Taxonomy" id="1215385"/>
    <lineage>
        <taxon>Bacteria</taxon>
        <taxon>Bacillati</taxon>
        <taxon>Bacillota</taxon>
        <taxon>Bacilli</taxon>
        <taxon>Bacillales</taxon>
        <taxon>Paenibacillaceae</taxon>
        <taxon>Paenibacillus</taxon>
    </lineage>
</organism>
<feature type="transmembrane region" description="Helical" evidence="7">
    <location>
        <begin position="256"/>
        <end position="275"/>
    </location>
</feature>
<feature type="transmembrane region" description="Helical" evidence="7">
    <location>
        <begin position="70"/>
        <end position="97"/>
    </location>
</feature>
<accession>A0ABW2V5D9</accession>
<evidence type="ECO:0000256" key="2">
    <source>
        <dbReference type="ARBA" id="ARBA00022448"/>
    </source>
</evidence>
<keyword evidence="2 7" id="KW-0813">Transport</keyword>
<sequence length="290" mass="32088">MSRASVGEKLGSGLNYLLLAAFGLLTLFPFLHVLAQSLSSHTAVVSNRVSIYPIDFQTEAYKLLFQDDAFYRAFGVSAMRTVLGTALNMALTCLMAYPLSRRTLKGRGFVMGMVVFTMLFSGGMIPSFLLLKELKLLNTFFALILPSAISAFNLILLKNFFESIPSSLDESAKMDGAGHGTILTRIYIPLSLPAIATLTLFYAVMHWNSYFDAVMYINKAELNPLQVYLRNLIVQNESNIELTNNMGLFLVAPETLKAATIMASVLPMIILYPFLQKFFVKGVMLGAVKE</sequence>
<feature type="transmembrane region" description="Helical" evidence="7">
    <location>
        <begin position="109"/>
        <end position="131"/>
    </location>
</feature>
<evidence type="ECO:0000256" key="7">
    <source>
        <dbReference type="RuleBase" id="RU363032"/>
    </source>
</evidence>
<proteinExistence type="inferred from homology"/>
<dbReference type="Pfam" id="PF00528">
    <property type="entry name" value="BPD_transp_1"/>
    <property type="match status" value="1"/>
</dbReference>
<dbReference type="PANTHER" id="PTHR43744:SF9">
    <property type="entry name" value="POLYGALACTURONAN_RHAMNOGALACTURONAN TRANSPORT SYSTEM PERMEASE PROTEIN YTCP"/>
    <property type="match status" value="1"/>
</dbReference>
<dbReference type="PROSITE" id="PS50928">
    <property type="entry name" value="ABC_TM1"/>
    <property type="match status" value="1"/>
</dbReference>
<comment type="caution">
    <text evidence="9">The sequence shown here is derived from an EMBL/GenBank/DDBJ whole genome shotgun (WGS) entry which is preliminary data.</text>
</comment>
<dbReference type="InterPro" id="IPR035906">
    <property type="entry name" value="MetI-like_sf"/>
</dbReference>
<feature type="transmembrane region" description="Helical" evidence="7">
    <location>
        <begin position="182"/>
        <end position="205"/>
    </location>
</feature>
<keyword evidence="4 7" id="KW-0812">Transmembrane</keyword>
<comment type="similarity">
    <text evidence="7">Belongs to the binding-protein-dependent transport system permease family.</text>
</comment>
<evidence type="ECO:0000256" key="5">
    <source>
        <dbReference type="ARBA" id="ARBA00022989"/>
    </source>
</evidence>
<evidence type="ECO:0000256" key="3">
    <source>
        <dbReference type="ARBA" id="ARBA00022475"/>
    </source>
</evidence>